<proteinExistence type="predicted"/>
<dbReference type="AlphaFoldDB" id="A0AAU8GYH0"/>
<evidence type="ECO:0000313" key="1">
    <source>
        <dbReference type="EMBL" id="XCH47559.1"/>
    </source>
</evidence>
<dbReference type="KEGG" id="taut:V4D30_04595"/>
<sequence>MRIKDLISKFETYMSAISFAEAGEFDTAQQILRKKPDIVVIISGTQEDEYSLKYALNLTKRVNALLRVLLKKEVSENHMKKLKEGDVDYEILQYDSFSEQKIRNLLERADLIVTADEKILGRLSNGYVVFVQPNKNLIGG</sequence>
<dbReference type="RefSeq" id="WP_353685080.1">
    <property type="nucleotide sequence ID" value="NZ_CP144373.1"/>
</dbReference>
<dbReference type="EMBL" id="CP144373">
    <property type="protein sequence ID" value="XCH47559.1"/>
    <property type="molecule type" value="Genomic_DNA"/>
</dbReference>
<protein>
    <recommendedName>
        <fullName evidence="2">RCK N-terminal domain-containing protein</fullName>
    </recommendedName>
</protein>
<organism evidence="1">
    <name type="scientific">Thermodesulfovibrio autotrophicus</name>
    <dbReference type="NCBI Taxonomy" id="3118333"/>
    <lineage>
        <taxon>Bacteria</taxon>
        <taxon>Pseudomonadati</taxon>
        <taxon>Nitrospirota</taxon>
        <taxon>Thermodesulfovibrionia</taxon>
        <taxon>Thermodesulfovibrionales</taxon>
        <taxon>Thermodesulfovibrionaceae</taxon>
        <taxon>Thermodesulfovibrio</taxon>
    </lineage>
</organism>
<accession>A0AAU8GYH0</accession>
<reference evidence="1" key="1">
    <citation type="submission" date="2024-01" db="EMBL/GenBank/DDBJ databases">
        <title>The first autotrophic representatives of the genus Thermodesulfovibrio.</title>
        <authorList>
            <person name="Maltseva A.I."/>
            <person name="Elcheninov A.G."/>
            <person name="Kublanov I.V."/>
            <person name="Lebedinsky A.V."/>
            <person name="Frolov E.N."/>
        </authorList>
    </citation>
    <scope>NUCLEOTIDE SEQUENCE</scope>
    <source>
        <strain evidence="1">3907-1M</strain>
    </source>
</reference>
<name>A0AAU8GYH0_9BACT</name>
<gene>
    <name evidence="1" type="ORF">V4D30_04595</name>
</gene>
<evidence type="ECO:0008006" key="2">
    <source>
        <dbReference type="Google" id="ProtNLM"/>
    </source>
</evidence>